<comment type="caution">
    <text evidence="3">The sequence shown here is derived from an EMBL/GenBank/DDBJ whole genome shotgun (WGS) entry which is preliminary data.</text>
</comment>
<dbReference type="Proteomes" id="UP000663856">
    <property type="component" value="Unassembled WGS sequence"/>
</dbReference>
<evidence type="ECO:0000256" key="1">
    <source>
        <dbReference type="PIRSR" id="PIRSR600101-2"/>
    </source>
</evidence>
<dbReference type="GO" id="GO:0005886">
    <property type="term" value="C:plasma membrane"/>
    <property type="evidence" value="ECO:0007669"/>
    <property type="project" value="TreeGrafter"/>
</dbReference>
<dbReference type="Pfam" id="PF01019">
    <property type="entry name" value="G_glu_transpept"/>
    <property type="match status" value="1"/>
</dbReference>
<dbReference type="EMBL" id="CAJNRF010000017">
    <property type="protein sequence ID" value="CAF1929276.1"/>
    <property type="molecule type" value="Genomic_DNA"/>
</dbReference>
<dbReference type="PANTHER" id="PTHR11686">
    <property type="entry name" value="GAMMA GLUTAMYL TRANSPEPTIDASE"/>
    <property type="match status" value="1"/>
</dbReference>
<keyword evidence="2" id="KW-0472">Membrane</keyword>
<feature type="non-terminal residue" evidence="3">
    <location>
        <position position="1"/>
    </location>
</feature>
<dbReference type="InterPro" id="IPR000101">
    <property type="entry name" value="GGT_peptidase"/>
</dbReference>
<reference evidence="3" key="1">
    <citation type="submission" date="2021-02" db="EMBL/GenBank/DDBJ databases">
        <authorList>
            <person name="Nowell W R."/>
        </authorList>
    </citation>
    <scope>NUCLEOTIDE SEQUENCE</scope>
</reference>
<name>A0A816LC43_9BILA</name>
<evidence type="ECO:0000256" key="2">
    <source>
        <dbReference type="SAM" id="Phobius"/>
    </source>
</evidence>
<accession>A0A816LC43</accession>
<dbReference type="GO" id="GO:0036374">
    <property type="term" value="F:glutathione hydrolase activity"/>
    <property type="evidence" value="ECO:0007669"/>
    <property type="project" value="InterPro"/>
</dbReference>
<protein>
    <submittedName>
        <fullName evidence="3">Uncharacterized protein</fullName>
    </submittedName>
</protein>
<dbReference type="SUPFAM" id="SSF56235">
    <property type="entry name" value="N-terminal nucleophile aminohydrolases (Ntn hydrolases)"/>
    <property type="match status" value="1"/>
</dbReference>
<gene>
    <name evidence="3" type="ORF">WKI299_LOCUS298</name>
</gene>
<dbReference type="GO" id="GO:0006751">
    <property type="term" value="P:glutathione catabolic process"/>
    <property type="evidence" value="ECO:0007669"/>
    <property type="project" value="InterPro"/>
</dbReference>
<feature type="binding site" evidence="1">
    <location>
        <position position="176"/>
    </location>
    <ligand>
        <name>L-glutamate</name>
        <dbReference type="ChEBI" id="CHEBI:29985"/>
    </ligand>
</feature>
<organism evidence="3 4">
    <name type="scientific">Rotaria magnacalcarata</name>
    <dbReference type="NCBI Taxonomy" id="392030"/>
    <lineage>
        <taxon>Eukaryota</taxon>
        <taxon>Metazoa</taxon>
        <taxon>Spiralia</taxon>
        <taxon>Gnathifera</taxon>
        <taxon>Rotifera</taxon>
        <taxon>Eurotatoria</taxon>
        <taxon>Bdelloidea</taxon>
        <taxon>Philodinida</taxon>
        <taxon>Philodinidae</taxon>
        <taxon>Rotaria</taxon>
    </lineage>
</organism>
<feature type="transmembrane region" description="Helical" evidence="2">
    <location>
        <begin position="51"/>
        <end position="75"/>
    </location>
</feature>
<feature type="transmembrane region" description="Helical" evidence="2">
    <location>
        <begin position="14"/>
        <end position="39"/>
    </location>
</feature>
<dbReference type="AlphaFoldDB" id="A0A816LC43"/>
<evidence type="ECO:0000313" key="4">
    <source>
        <dbReference type="Proteomes" id="UP000663856"/>
    </source>
</evidence>
<sequence length="197" mass="20439">MVLLKGLFTSKRQLFLLTIAVVSALTIAGATAGLVVGLRKNIFWFTLRRQSVFLTIAVVSALTIAGATAGLVVGLRKSASNSATSESVCGSSHETYVINGSSILGKYSRAAVAVDSAECSRIGRVILEKNGTTMDAALAAAICDGVMNAHSMGIGGGCVITIYSKKNNTAYSIIGREKAPRAANSTMFVGRENMSVA</sequence>
<keyword evidence="2" id="KW-1133">Transmembrane helix</keyword>
<dbReference type="PANTHER" id="PTHR11686:SF9">
    <property type="entry name" value="RE13973P"/>
    <property type="match status" value="1"/>
</dbReference>
<proteinExistence type="predicted"/>
<dbReference type="InterPro" id="IPR029055">
    <property type="entry name" value="Ntn_hydrolases_N"/>
</dbReference>
<keyword evidence="2" id="KW-0812">Transmembrane</keyword>
<evidence type="ECO:0000313" key="3">
    <source>
        <dbReference type="EMBL" id="CAF1929276.1"/>
    </source>
</evidence>